<dbReference type="EMBL" id="BQKI01000006">
    <property type="protein sequence ID" value="GJM95987.1"/>
    <property type="molecule type" value="Genomic_DNA"/>
</dbReference>
<dbReference type="AlphaFoldDB" id="A0AAV5CD44"/>
<dbReference type="PANTHER" id="PTHR45708">
    <property type="entry name" value="ENDOCHITINASE"/>
    <property type="match status" value="1"/>
</dbReference>
<keyword evidence="4" id="KW-1185">Reference proteome</keyword>
<dbReference type="InterPro" id="IPR050542">
    <property type="entry name" value="Glycosyl_Hydrlase18_Chitinase"/>
</dbReference>
<gene>
    <name evidence="3" type="primary">ga12788</name>
    <name evidence="3" type="ORF">PR202_ga12788</name>
</gene>
<dbReference type="Proteomes" id="UP001054889">
    <property type="component" value="Unassembled WGS sequence"/>
</dbReference>
<dbReference type="GO" id="GO:0005975">
    <property type="term" value="P:carbohydrate metabolic process"/>
    <property type="evidence" value="ECO:0007669"/>
    <property type="project" value="InterPro"/>
</dbReference>
<dbReference type="SUPFAM" id="SSF51445">
    <property type="entry name" value="(Trans)glycosidases"/>
    <property type="match status" value="1"/>
</dbReference>
<dbReference type="PANTHER" id="PTHR45708:SF4">
    <property type="entry name" value="XYLANASE INHIBITOR PROTEIN 1"/>
    <property type="match status" value="1"/>
</dbReference>
<evidence type="ECO:0000313" key="4">
    <source>
        <dbReference type="Proteomes" id="UP001054889"/>
    </source>
</evidence>
<proteinExistence type="predicted"/>
<dbReference type="InterPro" id="IPR017853">
    <property type="entry name" value="GH"/>
</dbReference>
<name>A0AAV5CD44_ELECO</name>
<dbReference type="Gene3D" id="3.20.20.80">
    <property type="entry name" value="Glycosidases"/>
    <property type="match status" value="2"/>
</dbReference>
<dbReference type="GO" id="GO:0004568">
    <property type="term" value="F:chitinase activity"/>
    <property type="evidence" value="ECO:0007669"/>
    <property type="project" value="TreeGrafter"/>
</dbReference>
<evidence type="ECO:0000313" key="3">
    <source>
        <dbReference type="EMBL" id="GJM95987.1"/>
    </source>
</evidence>
<reference evidence="3" key="1">
    <citation type="journal article" date="2018" name="DNA Res.">
        <title>Multiple hybrid de novo genome assembly of finger millet, an orphan allotetraploid crop.</title>
        <authorList>
            <person name="Hatakeyama M."/>
            <person name="Aluri S."/>
            <person name="Balachadran M.T."/>
            <person name="Sivarajan S.R."/>
            <person name="Patrignani A."/>
            <person name="Gruter S."/>
            <person name="Poveda L."/>
            <person name="Shimizu-Inatsugi R."/>
            <person name="Baeten J."/>
            <person name="Francoijs K.J."/>
            <person name="Nataraja K.N."/>
            <person name="Reddy Y.A.N."/>
            <person name="Phadnis S."/>
            <person name="Ravikumar R.L."/>
            <person name="Schlapbach R."/>
            <person name="Sreeman S.M."/>
            <person name="Shimizu K.K."/>
        </authorList>
    </citation>
    <scope>NUCLEOTIDE SEQUENCE</scope>
</reference>
<comment type="caution">
    <text evidence="3">The sequence shown here is derived from an EMBL/GenBank/DDBJ whole genome shotgun (WGS) entry which is preliminary data.</text>
</comment>
<keyword evidence="1" id="KW-0732">Signal</keyword>
<evidence type="ECO:0000259" key="2">
    <source>
        <dbReference type="PROSITE" id="PS51910"/>
    </source>
</evidence>
<feature type="domain" description="GH18" evidence="2">
    <location>
        <begin position="1"/>
        <end position="245"/>
    </location>
</feature>
<accession>A0AAV5CD44</accession>
<feature type="signal peptide" evidence="1">
    <location>
        <begin position="1"/>
        <end position="29"/>
    </location>
</feature>
<dbReference type="InterPro" id="IPR001223">
    <property type="entry name" value="Glyco_hydro18_cat"/>
</dbReference>
<organism evidence="3 4">
    <name type="scientific">Eleusine coracana subsp. coracana</name>
    <dbReference type="NCBI Taxonomy" id="191504"/>
    <lineage>
        <taxon>Eukaryota</taxon>
        <taxon>Viridiplantae</taxon>
        <taxon>Streptophyta</taxon>
        <taxon>Embryophyta</taxon>
        <taxon>Tracheophyta</taxon>
        <taxon>Spermatophyta</taxon>
        <taxon>Magnoliopsida</taxon>
        <taxon>Liliopsida</taxon>
        <taxon>Poales</taxon>
        <taxon>Poaceae</taxon>
        <taxon>PACMAD clade</taxon>
        <taxon>Chloridoideae</taxon>
        <taxon>Cynodonteae</taxon>
        <taxon>Eleusininae</taxon>
        <taxon>Eleusine</taxon>
    </lineage>
</organism>
<dbReference type="GO" id="GO:0005576">
    <property type="term" value="C:extracellular region"/>
    <property type="evidence" value="ECO:0007669"/>
    <property type="project" value="TreeGrafter"/>
</dbReference>
<protein>
    <recommendedName>
        <fullName evidence="2">GH18 domain-containing protein</fullName>
    </recommendedName>
</protein>
<sequence>MASLRRSGLLALLSVALVLLSLLAGGATAKRTGQLTVFWGRNKNEGSLREACDTGLYTTVIISFYSVFGHGRYWGDLSGHPMNGDAVLDGIDFFVDNGGADHYDELAWRLNWYGRYGGGKKALHLTATPRCGYPDWRLEKALSTGLFERLHVRFYDDANCSYNHAGLKGVMEQWNKWTAKYPRSSVYLGLIAANVPGKNDMVNLKQLYYDLLPNVQKAANYGGVMLWDRFYDKQTGYGKAVTYWA</sequence>
<dbReference type="PROSITE" id="PS51910">
    <property type="entry name" value="GH18_2"/>
    <property type="match status" value="1"/>
</dbReference>
<feature type="chain" id="PRO_5043416725" description="GH18 domain-containing protein" evidence="1">
    <location>
        <begin position="30"/>
        <end position="245"/>
    </location>
</feature>
<reference evidence="3" key="2">
    <citation type="submission" date="2021-12" db="EMBL/GenBank/DDBJ databases">
        <title>Resequencing data analysis of finger millet.</title>
        <authorList>
            <person name="Hatakeyama M."/>
            <person name="Aluri S."/>
            <person name="Balachadran M.T."/>
            <person name="Sivarajan S.R."/>
            <person name="Poveda L."/>
            <person name="Shimizu-Inatsugi R."/>
            <person name="Schlapbach R."/>
            <person name="Sreeman S.M."/>
            <person name="Shimizu K.K."/>
        </authorList>
    </citation>
    <scope>NUCLEOTIDE SEQUENCE</scope>
</reference>
<evidence type="ECO:0000256" key="1">
    <source>
        <dbReference type="SAM" id="SignalP"/>
    </source>
</evidence>